<dbReference type="GO" id="GO:0035485">
    <property type="term" value="F:adenine/guanine mispair binding"/>
    <property type="evidence" value="ECO:0007669"/>
    <property type="project" value="TreeGrafter"/>
</dbReference>
<dbReference type="AlphaFoldDB" id="A0A2D0A717"/>
<protein>
    <recommendedName>
        <fullName evidence="5">Adenine DNA glycosylase</fullName>
        <ecNumber evidence="4">3.2.2.31</ecNumber>
    </recommendedName>
</protein>
<evidence type="ECO:0000256" key="2">
    <source>
        <dbReference type="ARBA" id="ARBA00001966"/>
    </source>
</evidence>
<dbReference type="PANTHER" id="PTHR42944">
    <property type="entry name" value="ADENINE DNA GLYCOSYLASE"/>
    <property type="match status" value="1"/>
</dbReference>
<keyword evidence="7" id="KW-0227">DNA damage</keyword>
<dbReference type="SUPFAM" id="SSF55811">
    <property type="entry name" value="Nudix"/>
    <property type="match status" value="1"/>
</dbReference>
<keyword evidence="16" id="KW-1185">Reference proteome</keyword>
<evidence type="ECO:0000256" key="10">
    <source>
        <dbReference type="ARBA" id="ARBA00023014"/>
    </source>
</evidence>
<dbReference type="InterPro" id="IPR000445">
    <property type="entry name" value="HhH_motif"/>
</dbReference>
<keyword evidence="10" id="KW-0411">Iron-sulfur</keyword>
<dbReference type="EC" id="3.2.2.31" evidence="4"/>
<dbReference type="Gene3D" id="3.90.79.10">
    <property type="entry name" value="Nucleoside Triphosphate Pyrophosphohydrolase"/>
    <property type="match status" value="1"/>
</dbReference>
<evidence type="ECO:0000313" key="16">
    <source>
        <dbReference type="Proteomes" id="UP000197208"/>
    </source>
</evidence>
<dbReference type="SUPFAM" id="SSF48150">
    <property type="entry name" value="DNA-glycosylase"/>
    <property type="match status" value="1"/>
</dbReference>
<dbReference type="SMART" id="SM00478">
    <property type="entry name" value="ENDO3c"/>
    <property type="match status" value="1"/>
</dbReference>
<dbReference type="CDD" id="cd00056">
    <property type="entry name" value="ENDO3c"/>
    <property type="match status" value="1"/>
</dbReference>
<proteinExistence type="inferred from homology"/>
<evidence type="ECO:0000256" key="1">
    <source>
        <dbReference type="ARBA" id="ARBA00000843"/>
    </source>
</evidence>
<evidence type="ECO:0000256" key="5">
    <source>
        <dbReference type="ARBA" id="ARBA00022023"/>
    </source>
</evidence>
<dbReference type="GO" id="GO:0051539">
    <property type="term" value="F:4 iron, 4 sulfur cluster binding"/>
    <property type="evidence" value="ECO:0007669"/>
    <property type="project" value="InterPro"/>
</dbReference>
<dbReference type="EMBL" id="NHMK01000036">
    <property type="protein sequence ID" value="OWL93381.1"/>
    <property type="molecule type" value="Genomic_DNA"/>
</dbReference>
<reference evidence="15 16" key="1">
    <citation type="submission" date="2017-05" db="EMBL/GenBank/DDBJ databases">
        <title>De novo genome assembly of Deniococcus indicus strain DR1.</title>
        <authorList>
            <person name="Chauhan D."/>
            <person name="Yennamalli R.M."/>
            <person name="Priyadarshini R."/>
        </authorList>
    </citation>
    <scope>NUCLEOTIDE SEQUENCE [LARGE SCALE GENOMIC DNA]</scope>
    <source>
        <strain evidence="15 16">DR1</strain>
    </source>
</reference>
<evidence type="ECO:0000256" key="9">
    <source>
        <dbReference type="ARBA" id="ARBA00023004"/>
    </source>
</evidence>
<gene>
    <name evidence="15" type="ORF">CBQ26_20180</name>
</gene>
<evidence type="ECO:0000256" key="8">
    <source>
        <dbReference type="ARBA" id="ARBA00022801"/>
    </source>
</evidence>
<comment type="caution">
    <text evidence="15">The sequence shown here is derived from an EMBL/GenBank/DDBJ whole genome shotgun (WGS) entry which is preliminary data.</text>
</comment>
<dbReference type="InterPro" id="IPR023170">
    <property type="entry name" value="HhH_base_excis_C"/>
</dbReference>
<dbReference type="Pfam" id="PF00633">
    <property type="entry name" value="HHH"/>
    <property type="match status" value="1"/>
</dbReference>
<evidence type="ECO:0000256" key="12">
    <source>
        <dbReference type="ARBA" id="ARBA00023295"/>
    </source>
</evidence>
<dbReference type="InterPro" id="IPR044298">
    <property type="entry name" value="MIG/MutY"/>
</dbReference>
<dbReference type="PANTHER" id="PTHR42944:SF1">
    <property type="entry name" value="ADENINE DNA GLYCOSYLASE"/>
    <property type="match status" value="1"/>
</dbReference>
<dbReference type="GO" id="GO:0006298">
    <property type="term" value="P:mismatch repair"/>
    <property type="evidence" value="ECO:0007669"/>
    <property type="project" value="TreeGrafter"/>
</dbReference>
<dbReference type="OrthoDB" id="9802365at2"/>
<dbReference type="GO" id="GO:0032357">
    <property type="term" value="F:oxidized purine DNA binding"/>
    <property type="evidence" value="ECO:0007669"/>
    <property type="project" value="TreeGrafter"/>
</dbReference>
<evidence type="ECO:0000313" key="15">
    <source>
        <dbReference type="EMBL" id="OWL93381.1"/>
    </source>
</evidence>
<evidence type="ECO:0000256" key="13">
    <source>
        <dbReference type="SAM" id="MobiDB-lite"/>
    </source>
</evidence>
<name>A0A2D0A717_9DEIO</name>
<keyword evidence="12" id="KW-0326">Glycosidase</keyword>
<organism evidence="15 16">
    <name type="scientific">Deinococcus indicus</name>
    <dbReference type="NCBI Taxonomy" id="223556"/>
    <lineage>
        <taxon>Bacteria</taxon>
        <taxon>Thermotogati</taxon>
        <taxon>Deinococcota</taxon>
        <taxon>Deinococci</taxon>
        <taxon>Deinococcales</taxon>
        <taxon>Deinococcaceae</taxon>
        <taxon>Deinococcus</taxon>
    </lineage>
</organism>
<keyword evidence="8" id="KW-0378">Hydrolase</keyword>
<accession>A0A2D0A717</accession>
<evidence type="ECO:0000256" key="4">
    <source>
        <dbReference type="ARBA" id="ARBA00012045"/>
    </source>
</evidence>
<dbReference type="SMART" id="SM00525">
    <property type="entry name" value="FES"/>
    <property type="match status" value="1"/>
</dbReference>
<dbReference type="NCBIfam" id="TIGR01084">
    <property type="entry name" value="mutY"/>
    <property type="match status" value="1"/>
</dbReference>
<dbReference type="Gene3D" id="1.10.340.30">
    <property type="entry name" value="Hypothetical protein, domain 2"/>
    <property type="match status" value="1"/>
</dbReference>
<keyword evidence="11" id="KW-0234">DNA repair</keyword>
<dbReference type="GO" id="GO:0006284">
    <property type="term" value="P:base-excision repair"/>
    <property type="evidence" value="ECO:0007669"/>
    <property type="project" value="InterPro"/>
</dbReference>
<dbReference type="InterPro" id="IPR003651">
    <property type="entry name" value="Endonuclease3_FeS-loop_motif"/>
</dbReference>
<feature type="compositionally biased region" description="Low complexity" evidence="13">
    <location>
        <begin position="16"/>
        <end position="26"/>
    </location>
</feature>
<feature type="region of interest" description="Disordered" evidence="13">
    <location>
        <begin position="1"/>
        <end position="30"/>
    </location>
</feature>
<evidence type="ECO:0000256" key="6">
    <source>
        <dbReference type="ARBA" id="ARBA00022723"/>
    </source>
</evidence>
<keyword evidence="6" id="KW-0479">Metal-binding</keyword>
<evidence type="ECO:0000256" key="11">
    <source>
        <dbReference type="ARBA" id="ARBA00023204"/>
    </source>
</evidence>
<sequence>MVSAAPVASGRAPYTAPVSPSAAGPSVAPPSVPVSPLPLPELRAALLAWFDRTGRSLPWRAGAEGARDPYRVWVAEILLQQTQVARGQIYYDRFLTAFPTVQALADAPQEAVLKAWEGCGYYARARNLHRAAQQVAQDGFPGSYDGWLALPGVGPYTAAAVSSLALNEARAVNDGNVRRVLARLHAEPQPTPAWVQARADALLDPARPGAWNEAVMDLGATVCTPAAPRCDACPLRVWCAAFASGTPAAYPAPKVRAAAQEVTVVAVLIGTPHRAVLERRSGALLGGLMGLPAEPLAAGETVQDALTRLCARLPARPGAFLGRLTHAMTHRRVTLHLHAAQADLPLRMVADEALSRLDQKALALAAQPALL</sequence>
<evidence type="ECO:0000256" key="3">
    <source>
        <dbReference type="ARBA" id="ARBA00008343"/>
    </source>
</evidence>
<keyword evidence="9" id="KW-0408">Iron</keyword>
<feature type="domain" description="HhH-GPD" evidence="14">
    <location>
        <begin position="78"/>
        <end position="221"/>
    </location>
</feature>
<dbReference type="Proteomes" id="UP000197208">
    <property type="component" value="Unassembled WGS sequence"/>
</dbReference>
<dbReference type="InterPro" id="IPR003265">
    <property type="entry name" value="HhH-GPD_domain"/>
</dbReference>
<comment type="cofactor">
    <cofactor evidence="2">
        <name>[4Fe-4S] cluster</name>
        <dbReference type="ChEBI" id="CHEBI:49883"/>
    </cofactor>
</comment>
<dbReference type="GO" id="GO:0034039">
    <property type="term" value="F:8-oxo-7,8-dihydroguanine DNA N-glycosylase activity"/>
    <property type="evidence" value="ECO:0007669"/>
    <property type="project" value="TreeGrafter"/>
</dbReference>
<dbReference type="InterPro" id="IPR005760">
    <property type="entry name" value="A/G_AdeGlyc_MutY"/>
</dbReference>
<evidence type="ECO:0000256" key="7">
    <source>
        <dbReference type="ARBA" id="ARBA00022763"/>
    </source>
</evidence>
<dbReference type="InterPro" id="IPR015797">
    <property type="entry name" value="NUDIX_hydrolase-like_dom_sf"/>
</dbReference>
<evidence type="ECO:0000259" key="14">
    <source>
        <dbReference type="SMART" id="SM00478"/>
    </source>
</evidence>
<dbReference type="InterPro" id="IPR011257">
    <property type="entry name" value="DNA_glycosylase"/>
</dbReference>
<comment type="similarity">
    <text evidence="3">Belongs to the Nth/MutY family.</text>
</comment>
<dbReference type="Gene3D" id="1.10.1670.10">
    <property type="entry name" value="Helix-hairpin-Helix base-excision DNA repair enzymes (C-terminal)"/>
    <property type="match status" value="1"/>
</dbReference>
<comment type="catalytic activity">
    <reaction evidence="1">
        <text>Hydrolyzes free adenine bases from 7,8-dihydro-8-oxoguanine:adenine mismatched double-stranded DNA, leaving an apurinic site.</text>
        <dbReference type="EC" id="3.2.2.31"/>
    </reaction>
</comment>
<dbReference type="Pfam" id="PF00730">
    <property type="entry name" value="HhH-GPD"/>
    <property type="match status" value="1"/>
</dbReference>
<dbReference type="GO" id="GO:0046872">
    <property type="term" value="F:metal ion binding"/>
    <property type="evidence" value="ECO:0007669"/>
    <property type="project" value="UniProtKB-KW"/>
</dbReference>
<dbReference type="GO" id="GO:0000701">
    <property type="term" value="F:purine-specific mismatch base pair DNA N-glycosylase activity"/>
    <property type="evidence" value="ECO:0007669"/>
    <property type="project" value="UniProtKB-EC"/>
</dbReference>